<dbReference type="RefSeq" id="XP_013388737.1">
    <property type="nucleotide sequence ID" value="XM_013533283.1"/>
</dbReference>
<comment type="subcellular location">
    <subcellularLocation>
        <location evidence="1 6 7">Nucleus</location>
    </subcellularLocation>
</comment>
<dbReference type="KEGG" id="lak:106157581"/>
<evidence type="ECO:0000256" key="6">
    <source>
        <dbReference type="PROSITE-ProRule" id="PRU00108"/>
    </source>
</evidence>
<name>A0A1S3HUJ9_LINAN</name>
<accession>A0A1S3HUJ9</accession>
<dbReference type="CDD" id="cd00086">
    <property type="entry name" value="homeodomain"/>
    <property type="match status" value="1"/>
</dbReference>
<feature type="region of interest" description="Disordered" evidence="8">
    <location>
        <begin position="1"/>
        <end position="35"/>
    </location>
</feature>
<dbReference type="RefSeq" id="XP_013388736.1">
    <property type="nucleotide sequence ID" value="XM_013533282.1"/>
</dbReference>
<dbReference type="GO" id="GO:0005634">
    <property type="term" value="C:nucleus"/>
    <property type="evidence" value="ECO:0007669"/>
    <property type="project" value="UniProtKB-SubCell"/>
</dbReference>
<feature type="compositionally biased region" description="Basic and acidic residues" evidence="8">
    <location>
        <begin position="26"/>
        <end position="35"/>
    </location>
</feature>
<dbReference type="SUPFAM" id="SSF46689">
    <property type="entry name" value="Homeodomain-like"/>
    <property type="match status" value="1"/>
</dbReference>
<evidence type="ECO:0000256" key="2">
    <source>
        <dbReference type="ARBA" id="ARBA00022473"/>
    </source>
</evidence>
<dbReference type="InterPro" id="IPR017970">
    <property type="entry name" value="Homeobox_CS"/>
</dbReference>
<dbReference type="PANTHER" id="PTHR24329">
    <property type="entry name" value="HOMEOBOX PROTEIN ARISTALESS"/>
    <property type="match status" value="1"/>
</dbReference>
<dbReference type="InterPro" id="IPR050649">
    <property type="entry name" value="Paired_Homeobox_TFs"/>
</dbReference>
<evidence type="ECO:0000256" key="5">
    <source>
        <dbReference type="ARBA" id="ARBA00023242"/>
    </source>
</evidence>
<evidence type="ECO:0000256" key="4">
    <source>
        <dbReference type="ARBA" id="ARBA00023155"/>
    </source>
</evidence>
<dbReference type="FunFam" id="1.10.10.60:FF:000102">
    <property type="entry name" value="Aristaless related homeobox"/>
    <property type="match status" value="1"/>
</dbReference>
<evidence type="ECO:0000259" key="9">
    <source>
        <dbReference type="PROSITE" id="PS50071"/>
    </source>
</evidence>
<gene>
    <name evidence="12 13 14 15 16" type="primary">LOC106157581</name>
</gene>
<dbReference type="PANTHER" id="PTHR24329:SF337">
    <property type="entry name" value="ARISTALESS RELATED HOMEOBOX"/>
    <property type="match status" value="1"/>
</dbReference>
<dbReference type="InterPro" id="IPR003654">
    <property type="entry name" value="OAR_dom"/>
</dbReference>
<proteinExistence type="predicted"/>
<dbReference type="PROSITE" id="PS50803">
    <property type="entry name" value="OAR"/>
    <property type="match status" value="1"/>
</dbReference>
<feature type="compositionally biased region" description="Polar residues" evidence="8">
    <location>
        <begin position="399"/>
        <end position="424"/>
    </location>
</feature>
<feature type="region of interest" description="Disordered" evidence="8">
    <location>
        <begin position="92"/>
        <end position="167"/>
    </location>
</feature>
<feature type="domain" description="OAR" evidence="10">
    <location>
        <begin position="432"/>
        <end position="445"/>
    </location>
</feature>
<evidence type="ECO:0000313" key="11">
    <source>
        <dbReference type="Proteomes" id="UP000085678"/>
    </source>
</evidence>
<dbReference type="Proteomes" id="UP000085678">
    <property type="component" value="Unplaced"/>
</dbReference>
<dbReference type="STRING" id="7574.A0A1S3HUJ9"/>
<evidence type="ECO:0000313" key="15">
    <source>
        <dbReference type="RefSeq" id="XP_013388737.1"/>
    </source>
</evidence>
<dbReference type="GO" id="GO:0000977">
    <property type="term" value="F:RNA polymerase II transcription regulatory region sequence-specific DNA binding"/>
    <property type="evidence" value="ECO:0007669"/>
    <property type="project" value="TreeGrafter"/>
</dbReference>
<dbReference type="Pfam" id="PF03826">
    <property type="entry name" value="OAR"/>
    <property type="match status" value="1"/>
</dbReference>
<evidence type="ECO:0000256" key="1">
    <source>
        <dbReference type="ARBA" id="ARBA00004123"/>
    </source>
</evidence>
<dbReference type="InterPro" id="IPR009057">
    <property type="entry name" value="Homeodomain-like_sf"/>
</dbReference>
<sequence>MDSNLKRQIQHKLYRPFEEDEETEEEKAGPLRKDTASVVTTSVCVSASQRSPVTLVSQTDYIKAENSKYNLNGKDSLSPISYIQNMVDRKHCYSSSTPESSAVAPRVSKSENHLTLSPASSARLSPPDMLSPSGRDVVTVTPRGSSPVSQHGPLRLGDGKGPNKSTVTVLPGQQQQGLPAPGNHQGEEASVAVVDVGFSENDGDGDFDCSDYGKRKQRRYRTTFTSYQLEELEKAFQKTHYPDVFTREELALRIDLTEARVQVWFQNRRAKWRKKEKVGPQSHPYHPFNAALNVAAASRLHHSQHQAYNDLLLKSYENHIGGGGGGRFPLSPLAALSPAAMATAARVQSQTLNPPIGGVAGIGMRPFLPLPLNFIYPPPGSFQHLLASMTANAAGKPQTAATERQTPPLSPPVSKTPSEVSTSPVDPDRRSTSIAALRQKARQHEIQLDIARRIKNGMVSV</sequence>
<dbReference type="SMART" id="SM00389">
    <property type="entry name" value="HOX"/>
    <property type="match status" value="1"/>
</dbReference>
<keyword evidence="2" id="KW-0217">Developmental protein</keyword>
<dbReference type="RefSeq" id="XP_013388735.1">
    <property type="nucleotide sequence ID" value="XM_013533281.1"/>
</dbReference>
<keyword evidence="5 6" id="KW-0539">Nucleus</keyword>
<evidence type="ECO:0000256" key="8">
    <source>
        <dbReference type="SAM" id="MobiDB-lite"/>
    </source>
</evidence>
<dbReference type="AlphaFoldDB" id="A0A1S3HUJ9"/>
<evidence type="ECO:0000313" key="14">
    <source>
        <dbReference type="RefSeq" id="XP_013388736.1"/>
    </source>
</evidence>
<evidence type="ECO:0000259" key="10">
    <source>
        <dbReference type="PROSITE" id="PS50803"/>
    </source>
</evidence>
<evidence type="ECO:0000256" key="7">
    <source>
        <dbReference type="RuleBase" id="RU000682"/>
    </source>
</evidence>
<organism evidence="11 12">
    <name type="scientific">Lingula anatina</name>
    <name type="common">Brachiopod</name>
    <name type="synonym">Lingula unguis</name>
    <dbReference type="NCBI Taxonomy" id="7574"/>
    <lineage>
        <taxon>Eukaryota</taxon>
        <taxon>Metazoa</taxon>
        <taxon>Spiralia</taxon>
        <taxon>Lophotrochozoa</taxon>
        <taxon>Brachiopoda</taxon>
        <taxon>Linguliformea</taxon>
        <taxon>Lingulata</taxon>
        <taxon>Lingulida</taxon>
        <taxon>Linguloidea</taxon>
        <taxon>Lingulidae</taxon>
        <taxon>Lingula</taxon>
    </lineage>
</organism>
<evidence type="ECO:0000313" key="13">
    <source>
        <dbReference type="RefSeq" id="XP_013388735.1"/>
    </source>
</evidence>
<evidence type="ECO:0000313" key="16">
    <source>
        <dbReference type="RefSeq" id="XP_013388738.1"/>
    </source>
</evidence>
<dbReference type="GeneID" id="106157581"/>
<dbReference type="RefSeq" id="XP_013388734.1">
    <property type="nucleotide sequence ID" value="XM_013533280.1"/>
</dbReference>
<keyword evidence="11" id="KW-1185">Reference proteome</keyword>
<feature type="region of interest" description="Disordered" evidence="8">
    <location>
        <begin position="393"/>
        <end position="431"/>
    </location>
</feature>
<dbReference type="PROSITE" id="PS00027">
    <property type="entry name" value="HOMEOBOX_1"/>
    <property type="match status" value="1"/>
</dbReference>
<dbReference type="Gene3D" id="1.10.10.60">
    <property type="entry name" value="Homeodomain-like"/>
    <property type="match status" value="1"/>
</dbReference>
<dbReference type="PROSITE" id="PS50071">
    <property type="entry name" value="HOMEOBOX_2"/>
    <property type="match status" value="1"/>
</dbReference>
<keyword evidence="3 6" id="KW-0238">DNA-binding</keyword>
<dbReference type="InterPro" id="IPR001356">
    <property type="entry name" value="HD"/>
</dbReference>
<dbReference type="OrthoDB" id="6159439at2759"/>
<feature type="domain" description="Homeobox" evidence="9">
    <location>
        <begin position="215"/>
        <end position="275"/>
    </location>
</feature>
<evidence type="ECO:0000313" key="12">
    <source>
        <dbReference type="RefSeq" id="XP_013388734.1"/>
    </source>
</evidence>
<protein>
    <submittedName>
        <fullName evidence="12 13">Homeobox protein aristaless-like 4</fullName>
    </submittedName>
</protein>
<dbReference type="RefSeq" id="XP_013388738.1">
    <property type="nucleotide sequence ID" value="XM_013533284.1"/>
</dbReference>
<keyword evidence="4 6" id="KW-0371">Homeobox</keyword>
<feature type="DNA-binding region" description="Homeobox" evidence="6">
    <location>
        <begin position="217"/>
        <end position="276"/>
    </location>
</feature>
<evidence type="ECO:0000256" key="3">
    <source>
        <dbReference type="ARBA" id="ARBA00023125"/>
    </source>
</evidence>
<reference evidence="12 13" key="1">
    <citation type="submission" date="2025-04" db="UniProtKB">
        <authorList>
            <consortium name="RefSeq"/>
        </authorList>
    </citation>
    <scope>IDENTIFICATION</scope>
    <source>
        <tissue evidence="12 13">Gonads</tissue>
    </source>
</reference>
<feature type="compositionally biased region" description="Low complexity" evidence="8">
    <location>
        <begin position="116"/>
        <end position="127"/>
    </location>
</feature>
<dbReference type="GO" id="GO:0000981">
    <property type="term" value="F:DNA-binding transcription factor activity, RNA polymerase II-specific"/>
    <property type="evidence" value="ECO:0007669"/>
    <property type="project" value="InterPro"/>
</dbReference>
<dbReference type="Pfam" id="PF00046">
    <property type="entry name" value="Homeodomain"/>
    <property type="match status" value="1"/>
</dbReference>